<proteinExistence type="predicted"/>
<protein>
    <submittedName>
        <fullName evidence="2">Uncharacterized protein</fullName>
    </submittedName>
</protein>
<organism evidence="2 3">
    <name type="scientific">Alkalicoccus saliphilus</name>
    <dbReference type="NCBI Taxonomy" id="200989"/>
    <lineage>
        <taxon>Bacteria</taxon>
        <taxon>Bacillati</taxon>
        <taxon>Bacillota</taxon>
        <taxon>Bacilli</taxon>
        <taxon>Bacillales</taxon>
        <taxon>Bacillaceae</taxon>
        <taxon>Alkalicoccus</taxon>
    </lineage>
</organism>
<evidence type="ECO:0000313" key="2">
    <source>
        <dbReference type="EMBL" id="PTL38124.1"/>
    </source>
</evidence>
<name>A0A2T4U401_9BACI</name>
<feature type="region of interest" description="Disordered" evidence="1">
    <location>
        <begin position="1"/>
        <end position="25"/>
    </location>
</feature>
<sequence>MRKKNDTDMTLEQASNSLMKEMMGEDETKINSKKLISDGERSQQGGQECLKCQKDSRKLLLALLNQNTVLHRKARG</sequence>
<comment type="caution">
    <text evidence="2">The sequence shown here is derived from an EMBL/GenBank/DDBJ whole genome shotgun (WGS) entry which is preliminary data.</text>
</comment>
<keyword evidence="3" id="KW-1185">Reference proteome</keyword>
<feature type="compositionally biased region" description="Polar residues" evidence="1">
    <location>
        <begin position="8"/>
        <end position="18"/>
    </location>
</feature>
<evidence type="ECO:0000313" key="3">
    <source>
        <dbReference type="Proteomes" id="UP000240509"/>
    </source>
</evidence>
<dbReference type="Proteomes" id="UP000240509">
    <property type="component" value="Unassembled WGS sequence"/>
</dbReference>
<dbReference type="RefSeq" id="WP_107585680.1">
    <property type="nucleotide sequence ID" value="NZ_PZJJ01000024.1"/>
</dbReference>
<dbReference type="AlphaFoldDB" id="A0A2T4U401"/>
<accession>A0A2T4U401</accession>
<gene>
    <name evidence="2" type="ORF">C6Y45_13090</name>
</gene>
<dbReference type="EMBL" id="PZJJ01000024">
    <property type="protein sequence ID" value="PTL38124.1"/>
    <property type="molecule type" value="Genomic_DNA"/>
</dbReference>
<evidence type="ECO:0000256" key="1">
    <source>
        <dbReference type="SAM" id="MobiDB-lite"/>
    </source>
</evidence>
<reference evidence="2 3" key="1">
    <citation type="submission" date="2018-03" db="EMBL/GenBank/DDBJ databases">
        <title>Alkalicoccus saliphilus sp. nov., isolated from a mineral pool.</title>
        <authorList>
            <person name="Zhao B."/>
        </authorList>
    </citation>
    <scope>NUCLEOTIDE SEQUENCE [LARGE SCALE GENOMIC DNA]</scope>
    <source>
        <strain evidence="2 3">6AG</strain>
    </source>
</reference>